<accession>A0A6J1TAS2</accession>
<dbReference type="OrthoDB" id="6360372at2759"/>
<dbReference type="Proteomes" id="UP000504606">
    <property type="component" value="Unplaced"/>
</dbReference>
<feature type="region of interest" description="Disordered" evidence="1">
    <location>
        <begin position="178"/>
        <end position="227"/>
    </location>
</feature>
<feature type="compositionally biased region" description="Low complexity" evidence="1">
    <location>
        <begin position="34"/>
        <end position="52"/>
    </location>
</feature>
<organism evidence="3 4">
    <name type="scientific">Frankliniella occidentalis</name>
    <name type="common">Western flower thrips</name>
    <name type="synonym">Euthrips occidentalis</name>
    <dbReference type="NCBI Taxonomy" id="133901"/>
    <lineage>
        <taxon>Eukaryota</taxon>
        <taxon>Metazoa</taxon>
        <taxon>Ecdysozoa</taxon>
        <taxon>Arthropoda</taxon>
        <taxon>Hexapoda</taxon>
        <taxon>Insecta</taxon>
        <taxon>Pterygota</taxon>
        <taxon>Neoptera</taxon>
        <taxon>Paraneoptera</taxon>
        <taxon>Thysanoptera</taxon>
        <taxon>Terebrantia</taxon>
        <taxon>Thripoidea</taxon>
        <taxon>Thripidae</taxon>
        <taxon>Frankliniella</taxon>
    </lineage>
</organism>
<evidence type="ECO:0000313" key="5">
    <source>
        <dbReference type="RefSeq" id="XP_026288766.1"/>
    </source>
</evidence>
<keyword evidence="2" id="KW-0812">Transmembrane</keyword>
<proteinExistence type="predicted"/>
<feature type="transmembrane region" description="Helical" evidence="2">
    <location>
        <begin position="118"/>
        <end position="135"/>
    </location>
</feature>
<feature type="region of interest" description="Disordered" evidence="1">
    <location>
        <begin position="1"/>
        <end position="67"/>
    </location>
</feature>
<feature type="compositionally biased region" description="Low complexity" evidence="1">
    <location>
        <begin position="254"/>
        <end position="276"/>
    </location>
</feature>
<reference evidence="4 5" key="1">
    <citation type="submission" date="2025-04" db="UniProtKB">
        <authorList>
            <consortium name="RefSeq"/>
        </authorList>
    </citation>
    <scope>IDENTIFICATION</scope>
    <source>
        <tissue evidence="4 5">Whole organism</tissue>
    </source>
</reference>
<feature type="compositionally biased region" description="Basic and acidic residues" evidence="1">
    <location>
        <begin position="299"/>
        <end position="330"/>
    </location>
</feature>
<evidence type="ECO:0000256" key="2">
    <source>
        <dbReference type="SAM" id="Phobius"/>
    </source>
</evidence>
<feature type="compositionally biased region" description="Basic residues" evidence="1">
    <location>
        <begin position="285"/>
        <end position="298"/>
    </location>
</feature>
<keyword evidence="2" id="KW-0472">Membrane</keyword>
<dbReference type="RefSeq" id="XP_026288765.1">
    <property type="nucleotide sequence ID" value="XM_026432980.2"/>
</dbReference>
<dbReference type="KEGG" id="foc:113213805"/>
<gene>
    <name evidence="4 5" type="primary">LOC113213805</name>
</gene>
<dbReference type="AlphaFoldDB" id="A0A6J1TAS2"/>
<dbReference type="RefSeq" id="XP_026288766.1">
    <property type="nucleotide sequence ID" value="XM_026432981.2"/>
</dbReference>
<feature type="transmembrane region" description="Helical" evidence="2">
    <location>
        <begin position="77"/>
        <end position="98"/>
    </location>
</feature>
<keyword evidence="3" id="KW-1185">Reference proteome</keyword>
<evidence type="ECO:0000313" key="3">
    <source>
        <dbReference type="Proteomes" id="UP000504606"/>
    </source>
</evidence>
<name>A0A6J1TAS2_FRAOC</name>
<evidence type="ECO:0000256" key="1">
    <source>
        <dbReference type="SAM" id="MobiDB-lite"/>
    </source>
</evidence>
<protein>
    <submittedName>
        <fullName evidence="4 5">Uncharacterized protein LOC113213805</fullName>
    </submittedName>
</protein>
<sequence length="348" mass="38248">MHSMGLHSALAIKRQRKRRDEQRKARERRYSQQSNESGLGESNSSFVSPRSSVRGRRRHHSSNVPDSMVENKMMSSVGMLHIGVVFLVLGGFLLGSGLLPDDITSWSQFHTTLWWNELTIAGGCAILLGVFLIVLNRYVAQREEDDLTEYVQRQLTRSRSGHRLVRDVETGALTNKHHALARAARTPSDSDEVFTERADRASDSAVDASLSPLQSPTMRSPPPSAHHHLHCDLEQILEEDGVSDRMSHVGDLMAPSPASAFSPAGISPGSGPASPSETRELLHHGGYHGAHHGVHHGRHDSGHGRHDSGHARHDSGHGHHEGAGHHDSNHQPHIPYGHQHPTHHVVAI</sequence>
<evidence type="ECO:0000313" key="4">
    <source>
        <dbReference type="RefSeq" id="XP_026288765.1"/>
    </source>
</evidence>
<dbReference type="GeneID" id="113213805"/>
<feature type="compositionally biased region" description="Basic and acidic residues" evidence="1">
    <location>
        <begin position="18"/>
        <end position="30"/>
    </location>
</feature>
<feature type="region of interest" description="Disordered" evidence="1">
    <location>
        <begin position="247"/>
        <end position="348"/>
    </location>
</feature>
<keyword evidence="2" id="KW-1133">Transmembrane helix</keyword>